<comment type="caution">
    <text evidence="2">The sequence shown here is derived from an EMBL/GenBank/DDBJ whole genome shotgun (WGS) entry which is preliminary data.</text>
</comment>
<name>A0A5J5ELL4_9PEZI</name>
<protein>
    <submittedName>
        <fullName evidence="2">Uncharacterized protein</fullName>
    </submittedName>
</protein>
<accession>A0A5J5ELL4</accession>
<dbReference type="InParanoid" id="A0A5J5ELL4"/>
<evidence type="ECO:0000256" key="1">
    <source>
        <dbReference type="SAM" id="MobiDB-lite"/>
    </source>
</evidence>
<sequence length="130" mass="14117">MQDTSRKAISATSTVPPRAIPLAAFANMVEELLGRHLVARKDGSDTSLPDLVKVVLKLQETIEERSVQNRTLQSQLSGPRQDGSGDTTVSHAASQTPPEVATRPKHRRSGPPSPIVQHPKYARTISPHPM</sequence>
<keyword evidence="3" id="KW-1185">Reference proteome</keyword>
<feature type="region of interest" description="Disordered" evidence="1">
    <location>
        <begin position="66"/>
        <end position="130"/>
    </location>
</feature>
<dbReference type="EMBL" id="VXIS01000204">
    <property type="protein sequence ID" value="KAA8897060.1"/>
    <property type="molecule type" value="Genomic_DNA"/>
</dbReference>
<evidence type="ECO:0000313" key="3">
    <source>
        <dbReference type="Proteomes" id="UP000326924"/>
    </source>
</evidence>
<dbReference type="AlphaFoldDB" id="A0A5J5ELL4"/>
<feature type="compositionally biased region" description="Polar residues" evidence="1">
    <location>
        <begin position="68"/>
        <end position="97"/>
    </location>
</feature>
<proteinExistence type="predicted"/>
<organism evidence="2 3">
    <name type="scientific">Sphaerosporella brunnea</name>
    <dbReference type="NCBI Taxonomy" id="1250544"/>
    <lineage>
        <taxon>Eukaryota</taxon>
        <taxon>Fungi</taxon>
        <taxon>Dikarya</taxon>
        <taxon>Ascomycota</taxon>
        <taxon>Pezizomycotina</taxon>
        <taxon>Pezizomycetes</taxon>
        <taxon>Pezizales</taxon>
        <taxon>Pyronemataceae</taxon>
        <taxon>Sphaerosporella</taxon>
    </lineage>
</organism>
<gene>
    <name evidence="2" type="ORF">FN846DRAFT_910516</name>
</gene>
<reference evidence="2 3" key="1">
    <citation type="submission" date="2019-09" db="EMBL/GenBank/DDBJ databases">
        <title>Draft genome of the ectomycorrhizal ascomycete Sphaerosporella brunnea.</title>
        <authorList>
            <consortium name="DOE Joint Genome Institute"/>
            <person name="Benucci G.M."/>
            <person name="Marozzi G."/>
            <person name="Antonielli L."/>
            <person name="Sanchez S."/>
            <person name="Marco P."/>
            <person name="Wang X."/>
            <person name="Falini L.B."/>
            <person name="Barry K."/>
            <person name="Haridas S."/>
            <person name="Lipzen A."/>
            <person name="Labutti K."/>
            <person name="Grigoriev I.V."/>
            <person name="Murat C."/>
            <person name="Martin F."/>
            <person name="Albertini E."/>
            <person name="Donnini D."/>
            <person name="Bonito G."/>
        </authorList>
    </citation>
    <scope>NUCLEOTIDE SEQUENCE [LARGE SCALE GENOMIC DNA]</scope>
    <source>
        <strain evidence="2 3">Sb_GMNB300</strain>
    </source>
</reference>
<dbReference type="Proteomes" id="UP000326924">
    <property type="component" value="Unassembled WGS sequence"/>
</dbReference>
<evidence type="ECO:0000313" key="2">
    <source>
        <dbReference type="EMBL" id="KAA8897060.1"/>
    </source>
</evidence>